<proteinExistence type="predicted"/>
<dbReference type="SUPFAM" id="SSF47954">
    <property type="entry name" value="Cyclin-like"/>
    <property type="match status" value="1"/>
</dbReference>
<gene>
    <name evidence="1" type="ORF">CesoFtcFv8_001344</name>
</gene>
<evidence type="ECO:0000313" key="1">
    <source>
        <dbReference type="EMBL" id="KAK5915782.1"/>
    </source>
</evidence>
<dbReference type="Proteomes" id="UP001335648">
    <property type="component" value="Unassembled WGS sequence"/>
</dbReference>
<dbReference type="AlphaFoldDB" id="A0AAN8D5R8"/>
<accession>A0AAN8D5R8</accession>
<organism evidence="1 2">
    <name type="scientific">Champsocephalus esox</name>
    <name type="common">pike icefish</name>
    <dbReference type="NCBI Taxonomy" id="159716"/>
    <lineage>
        <taxon>Eukaryota</taxon>
        <taxon>Metazoa</taxon>
        <taxon>Chordata</taxon>
        <taxon>Craniata</taxon>
        <taxon>Vertebrata</taxon>
        <taxon>Euteleostomi</taxon>
        <taxon>Actinopterygii</taxon>
        <taxon>Neopterygii</taxon>
        <taxon>Teleostei</taxon>
        <taxon>Neoteleostei</taxon>
        <taxon>Acanthomorphata</taxon>
        <taxon>Eupercaria</taxon>
        <taxon>Perciformes</taxon>
        <taxon>Notothenioidei</taxon>
        <taxon>Channichthyidae</taxon>
        <taxon>Champsocephalus</taxon>
    </lineage>
</organism>
<dbReference type="Gene3D" id="1.10.472.10">
    <property type="entry name" value="Cyclin-like"/>
    <property type="match status" value="1"/>
</dbReference>
<dbReference type="InterPro" id="IPR036915">
    <property type="entry name" value="Cyclin-like_sf"/>
</dbReference>
<comment type="caution">
    <text evidence="1">The sequence shown here is derived from an EMBL/GenBank/DDBJ whole genome shotgun (WGS) entry which is preliminary data.</text>
</comment>
<evidence type="ECO:0000313" key="2">
    <source>
        <dbReference type="Proteomes" id="UP001335648"/>
    </source>
</evidence>
<protein>
    <submittedName>
        <fullName evidence="1">Uncharacterized protein</fullName>
    </submittedName>
</protein>
<name>A0AAN8D5R8_9TELE</name>
<sequence>MVNEGKTKFQAVKNKYSSSKLMKISLIPQLNSSIVKTMAAALLSNP</sequence>
<keyword evidence="2" id="KW-1185">Reference proteome</keyword>
<dbReference type="EMBL" id="JAULUE010002046">
    <property type="protein sequence ID" value="KAK5915782.1"/>
    <property type="molecule type" value="Genomic_DNA"/>
</dbReference>
<reference evidence="1 2" key="1">
    <citation type="journal article" date="2023" name="Mol. Biol. Evol.">
        <title>Genomics of Secondarily Temperate Adaptation in the Only Non-Antarctic Icefish.</title>
        <authorList>
            <person name="Rivera-Colon A.G."/>
            <person name="Rayamajhi N."/>
            <person name="Minhas B.F."/>
            <person name="Madrigal G."/>
            <person name="Bilyk K.T."/>
            <person name="Yoon V."/>
            <person name="Hune M."/>
            <person name="Gregory S."/>
            <person name="Cheng C.H.C."/>
            <person name="Catchen J.M."/>
        </authorList>
    </citation>
    <scope>NUCLEOTIDE SEQUENCE [LARGE SCALE GENOMIC DNA]</scope>
    <source>
        <strain evidence="1">JC2023a</strain>
    </source>
</reference>